<accession>A0A844T517</accession>
<dbReference type="AlphaFoldDB" id="A0A844T517"/>
<protein>
    <submittedName>
        <fullName evidence="1">Uncharacterized protein</fullName>
    </submittedName>
</protein>
<comment type="caution">
    <text evidence="1">The sequence shown here is derived from an EMBL/GenBank/DDBJ whole genome shotgun (WGS) entry which is preliminary data.</text>
</comment>
<dbReference type="EMBL" id="WQNE01000009">
    <property type="protein sequence ID" value="MVT74017.1"/>
    <property type="molecule type" value="Genomic_DNA"/>
</dbReference>
<gene>
    <name evidence="1" type="ORF">GPL20_13335</name>
</gene>
<organism evidence="1 2">
    <name type="scientific">Bradyrhizobium cajani</name>
    <dbReference type="NCBI Taxonomy" id="1928661"/>
    <lineage>
        <taxon>Bacteria</taxon>
        <taxon>Pseudomonadati</taxon>
        <taxon>Pseudomonadota</taxon>
        <taxon>Alphaproteobacteria</taxon>
        <taxon>Hyphomicrobiales</taxon>
        <taxon>Nitrobacteraceae</taxon>
        <taxon>Bradyrhizobium</taxon>
    </lineage>
</organism>
<keyword evidence="2" id="KW-1185">Reference proteome</keyword>
<sequence length="47" mass="5033">MRHVLISRAFAPEPVDPAANHSIALPTKKVPVSLLAASLSSCFRFSV</sequence>
<evidence type="ECO:0000313" key="1">
    <source>
        <dbReference type="EMBL" id="MVT74017.1"/>
    </source>
</evidence>
<reference evidence="1 2" key="1">
    <citation type="submission" date="2019-12" db="EMBL/GenBank/DDBJ databases">
        <title>Draft genome sequences Bradyrhizobium cajani AMBPC1010, Bradyrhizobium pachyrhizi AMBPC1040 and Bradyrhizobium yuanmingense ALSPC3051, three plant growth promoting strains isolated from nodules of Cajanus cajan L. in Dominican Republic.</title>
        <authorList>
            <person name="Flores-Felix J.D."/>
            <person name="Araujo J."/>
            <person name="Diaz-Alcantara C."/>
            <person name="Gonzalez-Andres F."/>
            <person name="Velazquez E."/>
        </authorList>
    </citation>
    <scope>NUCLEOTIDE SEQUENCE [LARGE SCALE GENOMIC DNA]</scope>
    <source>
        <strain evidence="1 2">1010</strain>
    </source>
</reference>
<evidence type="ECO:0000313" key="2">
    <source>
        <dbReference type="Proteomes" id="UP000449969"/>
    </source>
</evidence>
<dbReference type="RefSeq" id="WP_157329940.1">
    <property type="nucleotide sequence ID" value="NZ_JANADL010000025.1"/>
</dbReference>
<name>A0A844T517_9BRAD</name>
<dbReference type="Proteomes" id="UP000449969">
    <property type="component" value="Unassembled WGS sequence"/>
</dbReference>
<proteinExistence type="predicted"/>